<reference evidence="2 3" key="1">
    <citation type="submission" date="2015-02" db="EMBL/GenBank/DDBJ databases">
        <title>Draft Genome Sequences of Two Closely-Related Aflatoxigenic Aspergillus Species Obtained from the Cote d'Ivoire.</title>
        <authorList>
            <person name="Moore G.G."/>
            <person name="Beltz S.B."/>
            <person name="Mack B.M."/>
        </authorList>
    </citation>
    <scope>NUCLEOTIDE SEQUENCE [LARGE SCALE GENOMIC DNA]</scope>
    <source>
        <strain evidence="2 3">SRRC1432</strain>
    </source>
</reference>
<keyword evidence="1" id="KW-0812">Transmembrane</keyword>
<organism evidence="2 3">
    <name type="scientific">Aspergillus ochraceoroseus</name>
    <dbReference type="NCBI Taxonomy" id="138278"/>
    <lineage>
        <taxon>Eukaryota</taxon>
        <taxon>Fungi</taxon>
        <taxon>Dikarya</taxon>
        <taxon>Ascomycota</taxon>
        <taxon>Pezizomycotina</taxon>
        <taxon>Eurotiomycetes</taxon>
        <taxon>Eurotiomycetidae</taxon>
        <taxon>Eurotiales</taxon>
        <taxon>Aspergillaceae</taxon>
        <taxon>Aspergillus</taxon>
        <taxon>Aspergillus subgen. Nidulantes</taxon>
    </lineage>
</organism>
<feature type="transmembrane region" description="Helical" evidence="1">
    <location>
        <begin position="24"/>
        <end position="43"/>
    </location>
</feature>
<keyword evidence="3" id="KW-1185">Reference proteome</keyword>
<name>A0A0F8U4B7_9EURO</name>
<sequence length="412" mass="46460">MGRIHDVESYGEADDEQDSPRQSWTSLLIWCAISYICMIAIFIRVCCPDLSLLKLGLLPLFVPGSSPTLFYAFSSSAGHFSKPRAIEIVALVPFHEYKRTEILNCYLQFQKNLASNDGFLDRVVFIPQTNDTDSLRWLAATVEETPSYSVSRSRTFPTEIVDQGENMLFVWIDGDVVFLEDHTIPTTVKTKLDHSDSIIVSANVVNQGVLESLHSHPSVALPYRPELQPSQDSVDQNSWRASTLPSWNGPKGFKVHKGFTSPFRNHRWLPSSDEDFDHTPIGMAMYTESGPGLDDWTVKAQQHYSFLHRLETGSLNRYKFPMWKQPTDPISQNFFCFMGRDGAAVESFIQRGSSNKGKSKDESEVEATDIIIDGKGLAAHYVTGPRLRSLDDTDVLSRYQAYAREMVCPRLA</sequence>
<comment type="caution">
    <text evidence="2">The sequence shown here is derived from an EMBL/GenBank/DDBJ whole genome shotgun (WGS) entry which is preliminary data.</text>
</comment>
<dbReference type="EMBL" id="JYKN01002997">
    <property type="protein sequence ID" value="KKK14448.1"/>
    <property type="molecule type" value="Genomic_DNA"/>
</dbReference>
<accession>A0A0F8U4B7</accession>
<evidence type="ECO:0000256" key="1">
    <source>
        <dbReference type="SAM" id="Phobius"/>
    </source>
</evidence>
<evidence type="ECO:0000313" key="3">
    <source>
        <dbReference type="Proteomes" id="UP000034947"/>
    </source>
</evidence>
<gene>
    <name evidence="2" type="ORF">AOCH_001248</name>
</gene>
<keyword evidence="1" id="KW-0472">Membrane</keyword>
<dbReference type="Proteomes" id="UP000034947">
    <property type="component" value="Unassembled WGS sequence"/>
</dbReference>
<proteinExistence type="predicted"/>
<evidence type="ECO:0000313" key="2">
    <source>
        <dbReference type="EMBL" id="KKK14448.1"/>
    </source>
</evidence>
<feature type="transmembrane region" description="Helical" evidence="1">
    <location>
        <begin position="55"/>
        <end position="73"/>
    </location>
</feature>
<protein>
    <submittedName>
        <fullName evidence="2">Uncharacterized protein</fullName>
    </submittedName>
</protein>
<keyword evidence="1" id="KW-1133">Transmembrane helix</keyword>
<dbReference type="VEuPathDB" id="FungiDB:P175DRAFT_0481289"/>
<dbReference type="OrthoDB" id="5593235at2759"/>
<dbReference type="AlphaFoldDB" id="A0A0F8U4B7"/>